<evidence type="ECO:0000256" key="10">
    <source>
        <dbReference type="ARBA" id="ARBA00041770"/>
    </source>
</evidence>
<comment type="caution">
    <text evidence="13">The sequence shown here is derived from an EMBL/GenBank/DDBJ whole genome shotgun (WGS) entry which is preliminary data.</text>
</comment>
<dbReference type="PANTHER" id="PTHR46246:SF1">
    <property type="entry name" value="GUANOSINE-3',5'-BIS(DIPHOSPHATE) 3'-PYROPHOSPHOHYDROLASE MESH1"/>
    <property type="match status" value="1"/>
</dbReference>
<feature type="domain" description="HD" evidence="12">
    <location>
        <begin position="80"/>
        <end position="175"/>
    </location>
</feature>
<evidence type="ECO:0000256" key="2">
    <source>
        <dbReference type="ARBA" id="ARBA00022723"/>
    </source>
</evidence>
<dbReference type="AlphaFoldDB" id="A0AA36GL16"/>
<evidence type="ECO:0000256" key="8">
    <source>
        <dbReference type="ARBA" id="ARBA00040793"/>
    </source>
</evidence>
<evidence type="ECO:0000256" key="9">
    <source>
        <dbReference type="ARBA" id="ARBA00041464"/>
    </source>
</evidence>
<evidence type="ECO:0000313" key="13">
    <source>
        <dbReference type="EMBL" id="CAJ0594029.1"/>
    </source>
</evidence>
<dbReference type="PANTHER" id="PTHR46246">
    <property type="entry name" value="GUANOSINE-3',5'-BIS(DIPHOSPHATE) 3'-PYROPHOSPHOHYDROLASE MESH1"/>
    <property type="match status" value="1"/>
</dbReference>
<proteinExistence type="inferred from homology"/>
<dbReference type="FunFam" id="1.10.3210.10:FF:000012">
    <property type="entry name" value="HD domain containing 3"/>
    <property type="match status" value="1"/>
</dbReference>
<dbReference type="Gene3D" id="1.10.3210.10">
    <property type="entry name" value="Hypothetical protein af1432"/>
    <property type="match status" value="1"/>
</dbReference>
<evidence type="ECO:0000256" key="4">
    <source>
        <dbReference type="ARBA" id="ARBA00023211"/>
    </source>
</evidence>
<keyword evidence="3" id="KW-0378">Hydrolase</keyword>
<keyword evidence="4" id="KW-0464">Manganese</keyword>
<comment type="cofactor">
    <cofactor evidence="1">
        <name>Mn(2+)</name>
        <dbReference type="ChEBI" id="CHEBI:29035"/>
    </cofactor>
</comment>
<dbReference type="SUPFAM" id="SSF109604">
    <property type="entry name" value="HD-domain/PDEase-like"/>
    <property type="match status" value="1"/>
</dbReference>
<dbReference type="InterPro" id="IPR052194">
    <property type="entry name" value="MESH1"/>
</dbReference>
<evidence type="ECO:0000256" key="3">
    <source>
        <dbReference type="ARBA" id="ARBA00022801"/>
    </source>
</evidence>
<evidence type="ECO:0000256" key="6">
    <source>
        <dbReference type="ARBA" id="ARBA00037781"/>
    </source>
</evidence>
<accession>A0AA36GL16</accession>
<keyword evidence="14" id="KW-1185">Reference proteome</keyword>
<dbReference type="InterPro" id="IPR003607">
    <property type="entry name" value="HD/PDEase_dom"/>
</dbReference>
<dbReference type="PROSITE" id="PS51831">
    <property type="entry name" value="HD"/>
    <property type="match status" value="1"/>
</dbReference>
<evidence type="ECO:0000256" key="11">
    <source>
        <dbReference type="ARBA" id="ARBA00047968"/>
    </source>
</evidence>
<comment type="function">
    <text evidence="6">ppGpp hydrolyzing enzyme involved in starvation response.</text>
</comment>
<sequence>MSNPSIHTCKPHFAINMTHEMSETNGCSNLYPDIHEKPVSSSKKFLDNVPEDMALLMKANDFAARRHRFQKRKDHHGTPYINHPIGVAYILTNEAKVFDAVTLAAALLHDTVEDTKTTLEEIKEQFGQEVHDIVKECTDDKTLPKEARKKAQIENAPHHSHKAKLVHLADKLYNLRDLERATPVGWDRRRVKEYFKWSKEVIAGMKGTNENLEMLLDDIINKHLS</sequence>
<gene>
    <name evidence="13" type="ORF">CYNAS_LOCUS6012</name>
</gene>
<evidence type="ECO:0000256" key="5">
    <source>
        <dbReference type="ARBA" id="ARBA00024387"/>
    </source>
</evidence>
<dbReference type="GO" id="GO:0008893">
    <property type="term" value="F:guanosine-3',5'-bis(diphosphate) 3'-diphosphatase activity"/>
    <property type="evidence" value="ECO:0007669"/>
    <property type="project" value="UniProtKB-EC"/>
</dbReference>
<dbReference type="Proteomes" id="UP001176961">
    <property type="component" value="Unassembled WGS sequence"/>
</dbReference>
<dbReference type="CDD" id="cd00077">
    <property type="entry name" value="HDc"/>
    <property type="match status" value="1"/>
</dbReference>
<dbReference type="SMART" id="SM00471">
    <property type="entry name" value="HDc"/>
    <property type="match status" value="1"/>
</dbReference>
<evidence type="ECO:0000256" key="1">
    <source>
        <dbReference type="ARBA" id="ARBA00001936"/>
    </source>
</evidence>
<evidence type="ECO:0000313" key="14">
    <source>
        <dbReference type="Proteomes" id="UP001176961"/>
    </source>
</evidence>
<comment type="similarity">
    <text evidence="7">Belongs to the MESH1 family.</text>
</comment>
<keyword evidence="2" id="KW-0479">Metal-binding</keyword>
<evidence type="ECO:0000256" key="7">
    <source>
        <dbReference type="ARBA" id="ARBA00038354"/>
    </source>
</evidence>
<dbReference type="EMBL" id="CATQJL010000112">
    <property type="protein sequence ID" value="CAJ0594029.1"/>
    <property type="molecule type" value="Genomic_DNA"/>
</dbReference>
<evidence type="ECO:0000259" key="12">
    <source>
        <dbReference type="PROSITE" id="PS51831"/>
    </source>
</evidence>
<protein>
    <recommendedName>
        <fullName evidence="8">Guanosine-3',5'-bis(diphosphate) 3'-pyrophosphohydrolase MESH1</fullName>
        <ecNumber evidence="5">3.1.7.2</ecNumber>
    </recommendedName>
    <alternativeName>
        <fullName evidence="9">Metazoan SpoT homolog 1</fullName>
    </alternativeName>
    <alternativeName>
        <fullName evidence="10">Penta-phosphate guanosine-3'-pyrophosphohydrolase</fullName>
    </alternativeName>
</protein>
<reference evidence="13" key="1">
    <citation type="submission" date="2023-07" db="EMBL/GenBank/DDBJ databases">
        <authorList>
            <consortium name="CYATHOMIX"/>
        </authorList>
    </citation>
    <scope>NUCLEOTIDE SEQUENCE</scope>
    <source>
        <strain evidence="13">N/A</strain>
    </source>
</reference>
<dbReference type="InterPro" id="IPR006674">
    <property type="entry name" value="HD_domain"/>
</dbReference>
<comment type="catalytic activity">
    <reaction evidence="11">
        <text>guanosine 3',5'-bis(diphosphate) + H2O = GDP + diphosphate + H(+)</text>
        <dbReference type="Rhea" id="RHEA:14253"/>
        <dbReference type="ChEBI" id="CHEBI:15377"/>
        <dbReference type="ChEBI" id="CHEBI:15378"/>
        <dbReference type="ChEBI" id="CHEBI:33019"/>
        <dbReference type="ChEBI" id="CHEBI:58189"/>
        <dbReference type="ChEBI" id="CHEBI:77828"/>
        <dbReference type="EC" id="3.1.7.2"/>
    </reaction>
</comment>
<dbReference type="Pfam" id="PF13328">
    <property type="entry name" value="HD_4"/>
    <property type="match status" value="1"/>
</dbReference>
<name>A0AA36GL16_CYLNA</name>
<organism evidence="13 14">
    <name type="scientific">Cylicocyclus nassatus</name>
    <name type="common">Nematode worm</name>
    <dbReference type="NCBI Taxonomy" id="53992"/>
    <lineage>
        <taxon>Eukaryota</taxon>
        <taxon>Metazoa</taxon>
        <taxon>Ecdysozoa</taxon>
        <taxon>Nematoda</taxon>
        <taxon>Chromadorea</taxon>
        <taxon>Rhabditida</taxon>
        <taxon>Rhabditina</taxon>
        <taxon>Rhabditomorpha</taxon>
        <taxon>Strongyloidea</taxon>
        <taxon>Strongylidae</taxon>
        <taxon>Cylicocyclus</taxon>
    </lineage>
</organism>
<dbReference type="EC" id="3.1.7.2" evidence="5"/>
<dbReference type="GO" id="GO:0046872">
    <property type="term" value="F:metal ion binding"/>
    <property type="evidence" value="ECO:0007669"/>
    <property type="project" value="UniProtKB-KW"/>
</dbReference>